<protein>
    <submittedName>
        <fullName evidence="1">Protein Cbp3p, mitochondrial</fullName>
    </submittedName>
</protein>
<name>A0ACA9Y0B6_9ASCO</name>
<dbReference type="EMBL" id="CALSDN010000001">
    <property type="protein sequence ID" value="CAH6718365.1"/>
    <property type="molecule type" value="Genomic_DNA"/>
</dbReference>
<evidence type="ECO:0000313" key="1">
    <source>
        <dbReference type="EMBL" id="CAH6718365.1"/>
    </source>
</evidence>
<sequence length="317" mass="36807">MIRQIRTLSSSNLLRFETRSILSKLNQKDVESPSSLASESTLPHIEQDLKVSPRQAKAKAAFLSDNKLEKKDYQLSGFSSKIGQMVINVFHLDMDKARSGSVAGSKYFGECKRQGLYYPNEPLSDTAKFFYQTLKLPMSFSQWFQITTLHYWMLSVRMRAMPFKHGRNYQQKLIDRIFKDMELRMNEELGINSNSVIEKFLKDYHTQVIGCVFSYDEGLMTDDITLASALWRNVFNGDPNVDIRHVESLLGYVRSQLYVLNKMTDREFGFGDFEFVSPDQTVRPLTKAQEEEMKKNVRMKYESMKLPSQRSELSLDE</sequence>
<gene>
    <name evidence="1" type="ORF">CLIB1444_01S05116</name>
</gene>
<accession>A0ACA9Y0B6</accession>
<dbReference type="Proteomes" id="UP001152531">
    <property type="component" value="Unassembled WGS sequence"/>
</dbReference>
<organism evidence="1 2">
    <name type="scientific">[Candida] jaroonii</name>
    <dbReference type="NCBI Taxonomy" id="467808"/>
    <lineage>
        <taxon>Eukaryota</taxon>
        <taxon>Fungi</taxon>
        <taxon>Dikarya</taxon>
        <taxon>Ascomycota</taxon>
        <taxon>Saccharomycotina</taxon>
        <taxon>Pichiomycetes</taxon>
        <taxon>Debaryomycetaceae</taxon>
        <taxon>Yamadazyma</taxon>
    </lineage>
</organism>
<reference evidence="1" key="1">
    <citation type="submission" date="2022-06" db="EMBL/GenBank/DDBJ databases">
        <authorList>
            <person name="Legras J.-L."/>
            <person name="Devillers H."/>
            <person name="Grondin C."/>
        </authorList>
    </citation>
    <scope>NUCLEOTIDE SEQUENCE</scope>
    <source>
        <strain evidence="1">CLIB 1444</strain>
    </source>
</reference>
<proteinExistence type="predicted"/>
<comment type="caution">
    <text evidence="1">The sequence shown here is derived from an EMBL/GenBank/DDBJ whole genome shotgun (WGS) entry which is preliminary data.</text>
</comment>
<evidence type="ECO:0000313" key="2">
    <source>
        <dbReference type="Proteomes" id="UP001152531"/>
    </source>
</evidence>
<keyword evidence="2" id="KW-1185">Reference proteome</keyword>